<evidence type="ECO:0000256" key="1">
    <source>
        <dbReference type="ARBA" id="ARBA00004141"/>
    </source>
</evidence>
<dbReference type="AlphaFoldDB" id="A0A9P6H4I7"/>
<gene>
    <name evidence="7" type="ORF">BJ322DRAFT_1094725</name>
</gene>
<dbReference type="InterPro" id="IPR025256">
    <property type="entry name" value="TM7S3/TM198-like_dom"/>
</dbReference>
<feature type="transmembrane region" description="Helical" evidence="5">
    <location>
        <begin position="202"/>
        <end position="220"/>
    </location>
</feature>
<dbReference type="EMBL" id="WIUZ02000026">
    <property type="protein sequence ID" value="KAF9777855.1"/>
    <property type="molecule type" value="Genomic_DNA"/>
</dbReference>
<reference evidence="7" key="1">
    <citation type="journal article" date="2020" name="Nat. Commun.">
        <title>Large-scale genome sequencing of mycorrhizal fungi provides insights into the early evolution of symbiotic traits.</title>
        <authorList>
            <person name="Miyauchi S."/>
            <person name="Kiss E."/>
            <person name="Kuo A."/>
            <person name="Drula E."/>
            <person name="Kohler A."/>
            <person name="Sanchez-Garcia M."/>
            <person name="Morin E."/>
            <person name="Andreopoulos B."/>
            <person name="Barry K.W."/>
            <person name="Bonito G."/>
            <person name="Buee M."/>
            <person name="Carver A."/>
            <person name="Chen C."/>
            <person name="Cichocki N."/>
            <person name="Clum A."/>
            <person name="Culley D."/>
            <person name="Crous P.W."/>
            <person name="Fauchery L."/>
            <person name="Girlanda M."/>
            <person name="Hayes R.D."/>
            <person name="Keri Z."/>
            <person name="LaButti K."/>
            <person name="Lipzen A."/>
            <person name="Lombard V."/>
            <person name="Magnuson J."/>
            <person name="Maillard F."/>
            <person name="Murat C."/>
            <person name="Nolan M."/>
            <person name="Ohm R.A."/>
            <person name="Pangilinan J."/>
            <person name="Pereira M.F."/>
            <person name="Perotto S."/>
            <person name="Peter M."/>
            <person name="Pfister S."/>
            <person name="Riley R."/>
            <person name="Sitrit Y."/>
            <person name="Stielow J.B."/>
            <person name="Szollosi G."/>
            <person name="Zifcakova L."/>
            <person name="Stursova M."/>
            <person name="Spatafora J.W."/>
            <person name="Tedersoo L."/>
            <person name="Vaario L.M."/>
            <person name="Yamada A."/>
            <person name="Yan M."/>
            <person name="Wang P."/>
            <person name="Xu J."/>
            <person name="Bruns T."/>
            <person name="Baldrian P."/>
            <person name="Vilgalys R."/>
            <person name="Dunand C."/>
            <person name="Henrissat B."/>
            <person name="Grigoriev I.V."/>
            <person name="Hibbett D."/>
            <person name="Nagy L.G."/>
            <person name="Martin F.M."/>
        </authorList>
    </citation>
    <scope>NUCLEOTIDE SEQUENCE</scope>
    <source>
        <strain evidence="7">UH-Tt-Lm1</strain>
    </source>
</reference>
<organism evidence="7 8">
    <name type="scientific">Thelephora terrestris</name>
    <dbReference type="NCBI Taxonomy" id="56493"/>
    <lineage>
        <taxon>Eukaryota</taxon>
        <taxon>Fungi</taxon>
        <taxon>Dikarya</taxon>
        <taxon>Basidiomycota</taxon>
        <taxon>Agaricomycotina</taxon>
        <taxon>Agaricomycetes</taxon>
        <taxon>Thelephorales</taxon>
        <taxon>Thelephoraceae</taxon>
        <taxon>Thelephora</taxon>
    </lineage>
</organism>
<dbReference type="Pfam" id="PF13886">
    <property type="entry name" value="TM7S3_TM198"/>
    <property type="match status" value="1"/>
</dbReference>
<feature type="transmembrane region" description="Helical" evidence="5">
    <location>
        <begin position="279"/>
        <end position="303"/>
    </location>
</feature>
<evidence type="ECO:0000313" key="8">
    <source>
        <dbReference type="Proteomes" id="UP000736335"/>
    </source>
</evidence>
<evidence type="ECO:0000256" key="4">
    <source>
        <dbReference type="ARBA" id="ARBA00023136"/>
    </source>
</evidence>
<evidence type="ECO:0000259" key="6">
    <source>
        <dbReference type="Pfam" id="PF13886"/>
    </source>
</evidence>
<evidence type="ECO:0000256" key="5">
    <source>
        <dbReference type="SAM" id="Phobius"/>
    </source>
</evidence>
<name>A0A9P6H4I7_9AGAM</name>
<keyword evidence="2 5" id="KW-0812">Transmembrane</keyword>
<comment type="caution">
    <text evidence="7">The sequence shown here is derived from an EMBL/GenBank/DDBJ whole genome shotgun (WGS) entry which is preliminary data.</text>
</comment>
<feature type="transmembrane region" description="Helical" evidence="5">
    <location>
        <begin position="227"/>
        <end position="246"/>
    </location>
</feature>
<comment type="subcellular location">
    <subcellularLocation>
        <location evidence="1">Membrane</location>
        <topology evidence="1">Multi-pass membrane protein</topology>
    </subcellularLocation>
</comment>
<proteinExistence type="predicted"/>
<dbReference type="GO" id="GO:0016020">
    <property type="term" value="C:membrane"/>
    <property type="evidence" value="ECO:0007669"/>
    <property type="project" value="UniProtKB-SubCell"/>
</dbReference>
<reference evidence="7" key="2">
    <citation type="submission" date="2020-11" db="EMBL/GenBank/DDBJ databases">
        <authorList>
            <consortium name="DOE Joint Genome Institute"/>
            <person name="Kuo A."/>
            <person name="Miyauchi S."/>
            <person name="Kiss E."/>
            <person name="Drula E."/>
            <person name="Kohler A."/>
            <person name="Sanchez-Garcia M."/>
            <person name="Andreopoulos B."/>
            <person name="Barry K.W."/>
            <person name="Bonito G."/>
            <person name="Buee M."/>
            <person name="Carver A."/>
            <person name="Chen C."/>
            <person name="Cichocki N."/>
            <person name="Clum A."/>
            <person name="Culley D."/>
            <person name="Crous P.W."/>
            <person name="Fauchery L."/>
            <person name="Girlanda M."/>
            <person name="Hayes R."/>
            <person name="Keri Z."/>
            <person name="Labutti K."/>
            <person name="Lipzen A."/>
            <person name="Lombard V."/>
            <person name="Magnuson J."/>
            <person name="Maillard F."/>
            <person name="Morin E."/>
            <person name="Murat C."/>
            <person name="Nolan M."/>
            <person name="Ohm R."/>
            <person name="Pangilinan J."/>
            <person name="Pereira M."/>
            <person name="Perotto S."/>
            <person name="Peter M."/>
            <person name="Riley R."/>
            <person name="Sitrit Y."/>
            <person name="Stielow B."/>
            <person name="Szollosi G."/>
            <person name="Zifcakova L."/>
            <person name="Stursova M."/>
            <person name="Spatafora J.W."/>
            <person name="Tedersoo L."/>
            <person name="Vaario L.-M."/>
            <person name="Yamada A."/>
            <person name="Yan M."/>
            <person name="Wang P."/>
            <person name="Xu J."/>
            <person name="Bruns T."/>
            <person name="Baldrian P."/>
            <person name="Vilgalys R."/>
            <person name="Henrissat B."/>
            <person name="Grigoriev I.V."/>
            <person name="Hibbett D."/>
            <person name="Nagy L.G."/>
            <person name="Martin F.M."/>
        </authorList>
    </citation>
    <scope>NUCLEOTIDE SEQUENCE</scope>
    <source>
        <strain evidence="7">UH-Tt-Lm1</strain>
    </source>
</reference>
<dbReference type="OrthoDB" id="3359595at2759"/>
<feature type="transmembrane region" description="Helical" evidence="5">
    <location>
        <begin position="118"/>
        <end position="140"/>
    </location>
</feature>
<keyword evidence="4 5" id="KW-0472">Membrane</keyword>
<evidence type="ECO:0000256" key="3">
    <source>
        <dbReference type="ARBA" id="ARBA00022989"/>
    </source>
</evidence>
<feature type="transmembrane region" description="Helical" evidence="5">
    <location>
        <begin position="92"/>
        <end position="111"/>
    </location>
</feature>
<keyword evidence="8" id="KW-1185">Reference proteome</keyword>
<accession>A0A9P6H4I7</accession>
<evidence type="ECO:0000313" key="7">
    <source>
        <dbReference type="EMBL" id="KAF9777855.1"/>
    </source>
</evidence>
<evidence type="ECO:0000256" key="2">
    <source>
        <dbReference type="ARBA" id="ARBA00022692"/>
    </source>
</evidence>
<sequence length="354" mass="37739">MGVSARSYPIDVFPATVVKGLLRKRPVKASFALALPTHHGRGLTVIHRFIHAPTQDVVADGGSNTTVNSVDQSGTGTGSASDGAGSGFDAPAVLWLSFGLVVGSFLTLGGMRLWRTTTALAIGLVLAFCVWVAIVNVMGAEGLSDLVLTLITLGSFMLGSLGGLFKSCRLAGLTALSILGGMSVGMRLVLMREGLLLRPTGLNWIFIVVCAVAGFAVTLLRQRIGIALSCTFTGTFLLLIGVDLASNQQKGVSNGLRHLLDGNSAHTLALSDMPYKPLIMTQILLCLSVVLALAMACVQFLFFSNYVEEPSRTRPFTQYFASMYPTQSAQKLDMDTLRLPLQRPPVFPESRFSL</sequence>
<feature type="transmembrane region" description="Helical" evidence="5">
    <location>
        <begin position="146"/>
        <end position="165"/>
    </location>
</feature>
<feature type="domain" description="TM7S3/TM198-like" evidence="6">
    <location>
        <begin position="99"/>
        <end position="300"/>
    </location>
</feature>
<dbReference type="Proteomes" id="UP000736335">
    <property type="component" value="Unassembled WGS sequence"/>
</dbReference>
<feature type="transmembrane region" description="Helical" evidence="5">
    <location>
        <begin position="170"/>
        <end position="190"/>
    </location>
</feature>
<keyword evidence="3 5" id="KW-1133">Transmembrane helix</keyword>
<protein>
    <recommendedName>
        <fullName evidence="6">TM7S3/TM198-like domain-containing protein</fullName>
    </recommendedName>
</protein>